<dbReference type="GO" id="GO:0008270">
    <property type="term" value="F:zinc ion binding"/>
    <property type="evidence" value="ECO:0007669"/>
    <property type="project" value="UniProtKB-KW"/>
</dbReference>
<comment type="caution">
    <text evidence="3">The sequence shown here is derived from an EMBL/GenBank/DDBJ whole genome shotgun (WGS) entry which is preliminary data.</text>
</comment>
<dbReference type="SMART" id="SM00343">
    <property type="entry name" value="ZnF_C2HC"/>
    <property type="match status" value="1"/>
</dbReference>
<dbReference type="InterPro" id="IPR057670">
    <property type="entry name" value="SH3_retrovirus"/>
</dbReference>
<keyword evidence="1" id="KW-0479">Metal-binding</keyword>
<dbReference type="EMBL" id="SSTD01016369">
    <property type="protein sequence ID" value="TYK01053.1"/>
    <property type="molecule type" value="Genomic_DNA"/>
</dbReference>
<sequence>MPKLNGSNFKIWKESLEILLRWESKLTTLTSMRYKGNGNIREYIMKMSNLTDIQEEDRIKRETIESAHLATNFHGKKKRRPTDAVEGTSQQNKKQTIENPCFFCKKKGHLKKDCPKYAKWRVKKGKLLTFVCSQVNLASVPTDTWWIDSGATTHINEVEFQLGKKIKVVKFDRGSEYYSRYDESGEQRPRLFVKYIEECGIVLQYTMPGIPSMNSGEALKTAAYILIRGCPTEARAYRTNGRKLNPRTISYYFVGYSEHSQGFKFYDLTSKSFSETGNAKFLEDVKFKGEDNIKKFVFEEELVLFLLWA</sequence>
<accession>A0A5D3BMQ8</accession>
<evidence type="ECO:0000313" key="4">
    <source>
        <dbReference type="Proteomes" id="UP000321947"/>
    </source>
</evidence>
<dbReference type="SUPFAM" id="SSF57756">
    <property type="entry name" value="Retrovirus zinc finger-like domains"/>
    <property type="match status" value="1"/>
</dbReference>
<dbReference type="Pfam" id="PF25597">
    <property type="entry name" value="SH3_retrovirus"/>
    <property type="match status" value="1"/>
</dbReference>
<dbReference type="InterPro" id="IPR036875">
    <property type="entry name" value="Znf_CCHC_sf"/>
</dbReference>
<dbReference type="InterPro" id="IPR012337">
    <property type="entry name" value="RNaseH-like_sf"/>
</dbReference>
<dbReference type="AlphaFoldDB" id="A0A5D3BMQ8"/>
<evidence type="ECO:0000313" key="3">
    <source>
        <dbReference type="EMBL" id="TYK01053.1"/>
    </source>
</evidence>
<protein>
    <submittedName>
        <fullName evidence="3">Retrovirus-related Pol polyprotein from transposon TNT 1-94</fullName>
    </submittedName>
</protein>
<keyword evidence="1" id="KW-0862">Zinc</keyword>
<dbReference type="InterPro" id="IPR001878">
    <property type="entry name" value="Znf_CCHC"/>
</dbReference>
<organism evidence="3 4">
    <name type="scientific">Cucumis melo var. makuwa</name>
    <name type="common">Oriental melon</name>
    <dbReference type="NCBI Taxonomy" id="1194695"/>
    <lineage>
        <taxon>Eukaryota</taxon>
        <taxon>Viridiplantae</taxon>
        <taxon>Streptophyta</taxon>
        <taxon>Embryophyta</taxon>
        <taxon>Tracheophyta</taxon>
        <taxon>Spermatophyta</taxon>
        <taxon>Magnoliopsida</taxon>
        <taxon>eudicotyledons</taxon>
        <taxon>Gunneridae</taxon>
        <taxon>Pentapetalae</taxon>
        <taxon>rosids</taxon>
        <taxon>fabids</taxon>
        <taxon>Cucurbitales</taxon>
        <taxon>Cucurbitaceae</taxon>
        <taxon>Benincaseae</taxon>
        <taxon>Cucumis</taxon>
    </lineage>
</organism>
<dbReference type="GO" id="GO:0003676">
    <property type="term" value="F:nucleic acid binding"/>
    <property type="evidence" value="ECO:0007669"/>
    <property type="project" value="InterPro"/>
</dbReference>
<evidence type="ECO:0000259" key="2">
    <source>
        <dbReference type="PROSITE" id="PS50158"/>
    </source>
</evidence>
<evidence type="ECO:0000256" key="1">
    <source>
        <dbReference type="PROSITE-ProRule" id="PRU00047"/>
    </source>
</evidence>
<dbReference type="Pfam" id="PF00098">
    <property type="entry name" value="zf-CCHC"/>
    <property type="match status" value="1"/>
</dbReference>
<feature type="domain" description="CCHC-type" evidence="2">
    <location>
        <begin position="101"/>
        <end position="116"/>
    </location>
</feature>
<reference evidence="3 4" key="1">
    <citation type="submission" date="2019-08" db="EMBL/GenBank/DDBJ databases">
        <title>Draft genome sequences of two oriental melons (Cucumis melo L. var makuwa).</title>
        <authorList>
            <person name="Kwon S.-Y."/>
        </authorList>
    </citation>
    <scope>NUCLEOTIDE SEQUENCE [LARGE SCALE GENOMIC DNA]</scope>
    <source>
        <strain evidence="4">cv. Chang Bougi</strain>
        <tissue evidence="3">Leaf</tissue>
    </source>
</reference>
<name>A0A5D3BMQ8_CUCMM</name>
<keyword evidence="1" id="KW-0863">Zinc-finger</keyword>
<proteinExistence type="predicted"/>
<gene>
    <name evidence="3" type="ORF">E5676_scaffold264G00660</name>
</gene>
<dbReference type="Gene3D" id="4.10.60.10">
    <property type="entry name" value="Zinc finger, CCHC-type"/>
    <property type="match status" value="1"/>
</dbReference>
<dbReference type="PROSITE" id="PS50158">
    <property type="entry name" value="ZF_CCHC"/>
    <property type="match status" value="1"/>
</dbReference>
<dbReference type="SUPFAM" id="SSF53098">
    <property type="entry name" value="Ribonuclease H-like"/>
    <property type="match status" value="1"/>
</dbReference>
<dbReference type="Proteomes" id="UP000321947">
    <property type="component" value="Unassembled WGS sequence"/>
</dbReference>